<dbReference type="EMBL" id="KN881648">
    <property type="protein sequence ID" value="KIY51705.1"/>
    <property type="molecule type" value="Genomic_DNA"/>
</dbReference>
<organism evidence="2 3">
    <name type="scientific">Fistulina hepatica ATCC 64428</name>
    <dbReference type="NCBI Taxonomy" id="1128425"/>
    <lineage>
        <taxon>Eukaryota</taxon>
        <taxon>Fungi</taxon>
        <taxon>Dikarya</taxon>
        <taxon>Basidiomycota</taxon>
        <taxon>Agaricomycotina</taxon>
        <taxon>Agaricomycetes</taxon>
        <taxon>Agaricomycetidae</taxon>
        <taxon>Agaricales</taxon>
        <taxon>Fistulinaceae</taxon>
        <taxon>Fistulina</taxon>
    </lineage>
</organism>
<keyword evidence="3" id="KW-1185">Reference proteome</keyword>
<dbReference type="Proteomes" id="UP000054144">
    <property type="component" value="Unassembled WGS sequence"/>
</dbReference>
<reference evidence="2 3" key="1">
    <citation type="journal article" date="2015" name="Fungal Genet. Biol.">
        <title>Evolution of novel wood decay mechanisms in Agaricales revealed by the genome sequences of Fistulina hepatica and Cylindrobasidium torrendii.</title>
        <authorList>
            <person name="Floudas D."/>
            <person name="Held B.W."/>
            <person name="Riley R."/>
            <person name="Nagy L.G."/>
            <person name="Koehler G."/>
            <person name="Ransdell A.S."/>
            <person name="Younus H."/>
            <person name="Chow J."/>
            <person name="Chiniquy J."/>
            <person name="Lipzen A."/>
            <person name="Tritt A."/>
            <person name="Sun H."/>
            <person name="Haridas S."/>
            <person name="LaButti K."/>
            <person name="Ohm R.A."/>
            <person name="Kues U."/>
            <person name="Blanchette R.A."/>
            <person name="Grigoriev I.V."/>
            <person name="Minto R.E."/>
            <person name="Hibbett D.S."/>
        </authorList>
    </citation>
    <scope>NUCLEOTIDE SEQUENCE [LARGE SCALE GENOMIC DNA]</scope>
    <source>
        <strain evidence="2 3">ATCC 64428</strain>
    </source>
</reference>
<feature type="compositionally biased region" description="Polar residues" evidence="1">
    <location>
        <begin position="1"/>
        <end position="10"/>
    </location>
</feature>
<protein>
    <recommendedName>
        <fullName evidence="4">Transposase domain-containing protein</fullName>
    </recommendedName>
</protein>
<evidence type="ECO:0008006" key="4">
    <source>
        <dbReference type="Google" id="ProtNLM"/>
    </source>
</evidence>
<feature type="region of interest" description="Disordered" evidence="1">
    <location>
        <begin position="1"/>
        <end position="79"/>
    </location>
</feature>
<dbReference type="OrthoDB" id="2669721at2759"/>
<dbReference type="Pfam" id="PF02992">
    <property type="entry name" value="Transposase_21"/>
    <property type="match status" value="1"/>
</dbReference>
<name>A0A0D7AIP5_9AGAR</name>
<gene>
    <name evidence="2" type="ORF">FISHEDRAFT_64061</name>
</gene>
<evidence type="ECO:0000313" key="2">
    <source>
        <dbReference type="EMBL" id="KIY51705.1"/>
    </source>
</evidence>
<dbReference type="AlphaFoldDB" id="A0A0D7AIP5"/>
<proteinExistence type="predicted"/>
<dbReference type="InterPro" id="IPR004242">
    <property type="entry name" value="Transposase_21"/>
</dbReference>
<feature type="compositionally biased region" description="Basic and acidic residues" evidence="1">
    <location>
        <begin position="29"/>
        <end position="47"/>
    </location>
</feature>
<sequence>MPFPQLSLQQHDSELFNMDLGGDLGHPAENVEDHDSNDNDAHQDPDKPSVSGSRGAAHQDPSEPPDPNLSGSTDDANVKFNPTLEDMKIAHEFVKLLEKASLRSEIEPLDDGLLETIMNPPTCLLTIENADHRLSIDLFLAITNAAEETYTTVQTALLRRDPKRNILTYHKARKLVEQLSGVSAIVRDMCVNSCMAYTGAFINLQNCPYCGESRFELRKKKEVPRYQFSTCPLAPQLQVLWRTPAGAESLKYCRKYTDRVFDELRQNAGVKQSPFSDFFDGSAYLEAVQGGRIGDNDMVLSLSLDGAQLYRNKVSDCWIYIWVVLDHPVDVRYQKRYVLVGSVIPGPNKPKNLDSFLFPGLFHLSALQCEGMRVWNALTDELLVIFIFLALLCADGPAMALVSGLVGHHGRIHCRFYCPLIRRHKPGGSHYYPALLLPDNYNVEGCSHPDVDINALLHDFSVSPAVDAIRHYNQALMLVTNSLNPTQYERNRLATGISKPSILSGLPPLRNLGIPGMFTGNCMHLPCLNLPDLLIPLFRGLFKCDKNGNDSVASWQWAVFKFYAIWQTHGKEVATMMPYIPGSFGRPPRNPAEKISSGYKAWKFLLYLYGLGPCLFYGHLPPAYYENFNYLVRGIRLMLQEDIFSDEVKTAHSDLIEFLYGFEELYIQCPLRRCQVNSLKAMLPDLELTSLSLPREARDLGDGYALLHATDSTARLVNVAEDVALRRWMSQNGVPIPQAQQENVGVVRWAHLCLPNGQTARSRWVEERSQLEHTRISRNVKICLDGQTCFAEIHFFLIMHRHSDPSHVDSGSFTDFPLAVVSMYGLPDKTILKESLGNYYTVQHKRDIDVRVIDVKSVQSVVMMAPDPQYHLFHCDGTEENWYFLMEKPGLKISCYIGGPFDDDDDDSNELDTSN</sequence>
<accession>A0A0D7AIP5</accession>
<evidence type="ECO:0000313" key="3">
    <source>
        <dbReference type="Proteomes" id="UP000054144"/>
    </source>
</evidence>
<evidence type="ECO:0000256" key="1">
    <source>
        <dbReference type="SAM" id="MobiDB-lite"/>
    </source>
</evidence>